<evidence type="ECO:0000313" key="7">
    <source>
        <dbReference type="EMBL" id="KPP74963.1"/>
    </source>
</evidence>
<evidence type="ECO:0000256" key="3">
    <source>
        <dbReference type="ARBA" id="ARBA00022946"/>
    </source>
</evidence>
<dbReference type="PANTHER" id="PTHR13137:SF6">
    <property type="entry name" value="SUCCINATE DEHYDROGENASE ASSEMBLY FACTOR 3, MITOCHONDRIAL"/>
    <property type="match status" value="1"/>
</dbReference>
<evidence type="ECO:0000313" key="8">
    <source>
        <dbReference type="Proteomes" id="UP000034805"/>
    </source>
</evidence>
<dbReference type="PANTHER" id="PTHR13137">
    <property type="entry name" value="DC11 ACN9 HOMOLOG"/>
    <property type="match status" value="1"/>
</dbReference>
<organism evidence="7 8">
    <name type="scientific">Scleropages formosus</name>
    <name type="common">Asian bonytongue</name>
    <name type="synonym">Osteoglossum formosum</name>
    <dbReference type="NCBI Taxonomy" id="113540"/>
    <lineage>
        <taxon>Eukaryota</taxon>
        <taxon>Metazoa</taxon>
        <taxon>Chordata</taxon>
        <taxon>Craniata</taxon>
        <taxon>Vertebrata</taxon>
        <taxon>Euteleostomi</taxon>
        <taxon>Actinopterygii</taxon>
        <taxon>Neopterygii</taxon>
        <taxon>Teleostei</taxon>
        <taxon>Osteoglossocephala</taxon>
        <taxon>Osteoglossomorpha</taxon>
        <taxon>Osteoglossiformes</taxon>
        <taxon>Osteoglossidae</taxon>
        <taxon>Scleropages</taxon>
    </lineage>
</organism>
<dbReference type="AlphaFoldDB" id="A0A0P7V1X3"/>
<evidence type="ECO:0000256" key="5">
    <source>
        <dbReference type="ARBA" id="ARBA00023186"/>
    </source>
</evidence>
<dbReference type="Proteomes" id="UP000034805">
    <property type="component" value="Unassembled WGS sequence"/>
</dbReference>
<keyword evidence="3" id="KW-0809">Transit peptide</keyword>
<evidence type="ECO:0000256" key="2">
    <source>
        <dbReference type="ARBA" id="ARBA00006020"/>
    </source>
</evidence>
<dbReference type="GO" id="GO:0005758">
    <property type="term" value="C:mitochondrial intermembrane space"/>
    <property type="evidence" value="ECO:0007669"/>
    <property type="project" value="TreeGrafter"/>
</dbReference>
<gene>
    <name evidence="7" type="ORF">Z043_105830</name>
</gene>
<dbReference type="InterPro" id="IPR008381">
    <property type="entry name" value="SDHAF3/Sdh7"/>
</dbReference>
<sequence>MIRADSKLPAAPAVALQAARGRAAVRGPREAHSSTGKRYTGHVTIDRLFIVKEGNFGASHGAVVTMANAAHVSRILSLYKRILLLHRFLPIELRALGDQYVKDEFRPAAPAAVPRQNLP</sequence>
<evidence type="ECO:0000256" key="1">
    <source>
        <dbReference type="ARBA" id="ARBA00004305"/>
    </source>
</evidence>
<dbReference type="CDD" id="cd20270">
    <property type="entry name" value="Complex1_LYR_SDHAF3_LYRM10"/>
    <property type="match status" value="1"/>
</dbReference>
<protein>
    <recommendedName>
        <fullName evidence="6">Succinate dehydrogenase assembly factor 3</fullName>
        <shortName evidence="6">SDH assembly factor 3</shortName>
        <shortName evidence="6">SDHAF3</shortName>
    </recommendedName>
</protein>
<proteinExistence type="inferred from homology"/>
<comment type="function">
    <text evidence="6">Plays an essential role in the assembly of succinate dehydrogenase (SDH), an enzyme complex (also referred to as respiratory complex II) that is a component of both the tricarboxylic acid (TCA) cycle and the mitochondrial electron transport chain, and which couples the oxidation of succinate to fumarate with the reduction of ubiquinone (coenzyme Q) to ubiquinol. Promotes maturation of the iron-sulfur protein subunit of the SDH catalytic dimer, protecting it from the deleterious effects of oxidants. May act together with SDHAF1.</text>
</comment>
<dbReference type="EMBL" id="JARO02001599">
    <property type="protein sequence ID" value="KPP74963.1"/>
    <property type="molecule type" value="Genomic_DNA"/>
</dbReference>
<reference evidence="7 8" key="1">
    <citation type="submission" date="2015-08" db="EMBL/GenBank/DDBJ databases">
        <title>The genome of the Asian arowana (Scleropages formosus).</title>
        <authorList>
            <person name="Tan M.H."/>
            <person name="Gan H.M."/>
            <person name="Croft L.J."/>
            <person name="Austin C.M."/>
        </authorList>
    </citation>
    <scope>NUCLEOTIDE SEQUENCE [LARGE SCALE GENOMIC DNA]</scope>
    <source>
        <strain evidence="7">Aro1</strain>
    </source>
</reference>
<dbReference type="GO" id="GO:0034553">
    <property type="term" value="P:mitochondrial respiratory chain complex II assembly"/>
    <property type="evidence" value="ECO:0007669"/>
    <property type="project" value="UniProtKB-UniRule"/>
</dbReference>
<evidence type="ECO:0000256" key="4">
    <source>
        <dbReference type="ARBA" id="ARBA00023128"/>
    </source>
</evidence>
<evidence type="ECO:0000256" key="6">
    <source>
        <dbReference type="RuleBase" id="RU368039"/>
    </source>
</evidence>
<name>A0A0P7V1X3_SCLFO</name>
<comment type="similarity">
    <text evidence="2 6">Belongs to the complex I LYR family. SDHAF3 subfamily.</text>
</comment>
<comment type="subcellular location">
    <subcellularLocation>
        <location evidence="1 6">Mitochondrion matrix</location>
    </subcellularLocation>
</comment>
<comment type="caution">
    <text evidence="7">The sequence shown here is derived from an EMBL/GenBank/DDBJ whole genome shotgun (WGS) entry which is preliminary data.</text>
</comment>
<dbReference type="GO" id="GO:0006105">
    <property type="term" value="P:succinate metabolic process"/>
    <property type="evidence" value="ECO:0007669"/>
    <property type="project" value="TreeGrafter"/>
</dbReference>
<comment type="subunit">
    <text evidence="6">Interacts with the iron-sulfur protein subunit within the SDH catalytic dimer.</text>
</comment>
<keyword evidence="4 6" id="KW-0496">Mitochondrion</keyword>
<dbReference type="Pfam" id="PF13233">
    <property type="entry name" value="Complex1_LYR_2"/>
    <property type="match status" value="1"/>
</dbReference>
<dbReference type="GO" id="GO:0005759">
    <property type="term" value="C:mitochondrial matrix"/>
    <property type="evidence" value="ECO:0007669"/>
    <property type="project" value="UniProtKB-SubCell"/>
</dbReference>
<keyword evidence="5 6" id="KW-0143">Chaperone</keyword>
<accession>A0A0P7V1X3</accession>